<comment type="function">
    <text evidence="1">Nitronate monooxygenase that uses molecular oxygen to catalyze the oxidative denitrification of alkyl nitronates. Acts on propionate 3-nitronate (P3N), the presumed physiological substrate. Probably functions in the detoxification of P3N, a metabolic poison produced by plants and fungi as a defense mechanism.</text>
</comment>
<evidence type="ECO:0000256" key="5">
    <source>
        <dbReference type="ARBA" id="ARBA00023002"/>
    </source>
</evidence>
<dbReference type="AlphaFoldDB" id="A0A0R1JI89"/>
<name>A0A0R1JI89_9LACO</name>
<evidence type="ECO:0000313" key="6">
    <source>
        <dbReference type="EMBL" id="KRK71021.1"/>
    </source>
</evidence>
<dbReference type="PANTHER" id="PTHR32332:SF20">
    <property type="entry name" value="2-NITROPROPANE DIOXYGENASE-LIKE PROTEIN"/>
    <property type="match status" value="1"/>
</dbReference>
<keyword evidence="7" id="KW-1185">Reference proteome</keyword>
<dbReference type="RefSeq" id="WP_056951681.1">
    <property type="nucleotide sequence ID" value="NZ_AZDJ01000030.1"/>
</dbReference>
<dbReference type="GO" id="GO:0018580">
    <property type="term" value="F:nitronate monooxygenase activity"/>
    <property type="evidence" value="ECO:0007669"/>
    <property type="project" value="InterPro"/>
</dbReference>
<dbReference type="InterPro" id="IPR013785">
    <property type="entry name" value="Aldolase_TIM"/>
</dbReference>
<dbReference type="InterPro" id="IPR004136">
    <property type="entry name" value="NMO"/>
</dbReference>
<organism evidence="6 7">
    <name type="scientific">Lacticaseibacillus nasuensis JCM 17158</name>
    <dbReference type="NCBI Taxonomy" id="1291734"/>
    <lineage>
        <taxon>Bacteria</taxon>
        <taxon>Bacillati</taxon>
        <taxon>Bacillota</taxon>
        <taxon>Bacilli</taxon>
        <taxon>Lactobacillales</taxon>
        <taxon>Lactobacillaceae</taxon>
        <taxon>Lacticaseibacillus</taxon>
    </lineage>
</organism>
<comment type="caution">
    <text evidence="6">The sequence shown here is derived from an EMBL/GenBank/DDBJ whole genome shotgun (WGS) entry which is preliminary data.</text>
</comment>
<dbReference type="Proteomes" id="UP000051804">
    <property type="component" value="Unassembled WGS sequence"/>
</dbReference>
<dbReference type="STRING" id="1291734.FD02_GL000205"/>
<keyword evidence="5" id="KW-0560">Oxidoreductase</keyword>
<dbReference type="EMBL" id="AZDJ01000030">
    <property type="protein sequence ID" value="KRK71021.1"/>
    <property type="molecule type" value="Genomic_DNA"/>
</dbReference>
<dbReference type="Gene3D" id="3.20.20.70">
    <property type="entry name" value="Aldolase class I"/>
    <property type="match status" value="1"/>
</dbReference>
<evidence type="ECO:0000313" key="7">
    <source>
        <dbReference type="Proteomes" id="UP000051804"/>
    </source>
</evidence>
<sequence>MTTQLGTRLPLIQGALAQISLPPLVSAVSNAGGLGVLTTVGLTPATLAAAIAAVQAATTQPFGVNLMLQQPNVAELVPYLLAHPVPVVTTSAGSPKRFAAALQAVGTKVVAVIPNVTVARKMAALGVDAVVAEGMESGGHIGTETTMSLVQQVTAAVDLPVYAAGGICDARGVAAATALGAVGVQVGTAWLAAEETPISPAYKAAVVAAGDTGTVVTGRRLGDAVRSLANPLTAEYLAAEADGASVASLHQIVDGSLTRAIAGDVERGTLMAGQIAGAITAIEPVKAIVARLFPA</sequence>
<keyword evidence="4" id="KW-0288">FMN</keyword>
<dbReference type="PATRIC" id="fig|1291734.4.peg.213"/>
<keyword evidence="3" id="KW-0285">Flavoprotein</keyword>
<dbReference type="SUPFAM" id="SSF51412">
    <property type="entry name" value="Inosine monophosphate dehydrogenase (IMPDH)"/>
    <property type="match status" value="1"/>
</dbReference>
<protein>
    <recommendedName>
        <fullName evidence="2">Probable nitronate monooxygenase</fullName>
    </recommendedName>
</protein>
<evidence type="ECO:0000256" key="1">
    <source>
        <dbReference type="ARBA" id="ARBA00003535"/>
    </source>
</evidence>
<accession>A0A0R1JI89</accession>
<dbReference type="OrthoDB" id="9778912at2"/>
<reference evidence="6 7" key="1">
    <citation type="journal article" date="2015" name="Genome Announc.">
        <title>Expanding the biotechnology potential of lactobacilli through comparative genomics of 213 strains and associated genera.</title>
        <authorList>
            <person name="Sun Z."/>
            <person name="Harris H.M."/>
            <person name="McCann A."/>
            <person name="Guo C."/>
            <person name="Argimon S."/>
            <person name="Zhang W."/>
            <person name="Yang X."/>
            <person name="Jeffery I.B."/>
            <person name="Cooney J.C."/>
            <person name="Kagawa T.F."/>
            <person name="Liu W."/>
            <person name="Song Y."/>
            <person name="Salvetti E."/>
            <person name="Wrobel A."/>
            <person name="Rasinkangas P."/>
            <person name="Parkhill J."/>
            <person name="Rea M.C."/>
            <person name="O'Sullivan O."/>
            <person name="Ritari J."/>
            <person name="Douillard F.P."/>
            <person name="Paul Ross R."/>
            <person name="Yang R."/>
            <person name="Briner A.E."/>
            <person name="Felis G.E."/>
            <person name="de Vos W.M."/>
            <person name="Barrangou R."/>
            <person name="Klaenhammer T.R."/>
            <person name="Caufield P.W."/>
            <person name="Cui Y."/>
            <person name="Zhang H."/>
            <person name="O'Toole P.W."/>
        </authorList>
    </citation>
    <scope>NUCLEOTIDE SEQUENCE [LARGE SCALE GENOMIC DNA]</scope>
    <source>
        <strain evidence="6 7">JCM 17158</strain>
    </source>
</reference>
<dbReference type="PANTHER" id="PTHR32332">
    <property type="entry name" value="2-NITROPROPANE DIOXYGENASE"/>
    <property type="match status" value="1"/>
</dbReference>
<evidence type="ECO:0000256" key="3">
    <source>
        <dbReference type="ARBA" id="ARBA00022630"/>
    </source>
</evidence>
<evidence type="ECO:0000256" key="4">
    <source>
        <dbReference type="ARBA" id="ARBA00022643"/>
    </source>
</evidence>
<dbReference type="CDD" id="cd04730">
    <property type="entry name" value="NPD_like"/>
    <property type="match status" value="1"/>
</dbReference>
<proteinExistence type="predicted"/>
<evidence type="ECO:0000256" key="2">
    <source>
        <dbReference type="ARBA" id="ARBA00013457"/>
    </source>
</evidence>
<gene>
    <name evidence="6" type="ORF">FD02_GL000205</name>
</gene>
<dbReference type="Pfam" id="PF03060">
    <property type="entry name" value="NMO"/>
    <property type="match status" value="2"/>
</dbReference>